<sequence>MKDEKNLLEELEIDILELDDEGIPATAASSGSGGSSTCGSTSCSSCSSSCA</sequence>
<evidence type="ECO:0000313" key="2">
    <source>
        <dbReference type="EMBL" id="QMI52042.1"/>
    </source>
</evidence>
<feature type="region of interest" description="Disordered" evidence="1">
    <location>
        <begin position="24"/>
        <end position="51"/>
    </location>
</feature>
<gene>
    <name evidence="2" type="ORF">HRE60_10195</name>
</gene>
<geneLocation type="plasmid" evidence="2 3">
    <name>pIKMIN-B501</name>
</geneLocation>
<name>A0A7L6WPB2_STRSL</name>
<evidence type="ECO:0000256" key="1">
    <source>
        <dbReference type="SAM" id="MobiDB-lite"/>
    </source>
</evidence>
<dbReference type="InterPro" id="IPR023895">
    <property type="entry name" value="Thiopep_bacteriocin_prcur"/>
</dbReference>
<organism evidence="2 3">
    <name type="scientific">Streptococcus salivarius</name>
    <dbReference type="NCBI Taxonomy" id="1304"/>
    <lineage>
        <taxon>Bacteria</taxon>
        <taxon>Bacillati</taxon>
        <taxon>Bacillota</taxon>
        <taxon>Bacilli</taxon>
        <taxon>Lactobacillales</taxon>
        <taxon>Streptococcaceae</taxon>
        <taxon>Streptococcus</taxon>
    </lineage>
</organism>
<dbReference type="EMBL" id="CP054154">
    <property type="protein sequence ID" value="QMI52042.1"/>
    <property type="molecule type" value="Genomic_DNA"/>
</dbReference>
<protein>
    <submittedName>
        <fullName evidence="2">Thiazolylpeptide-type bacteriocin</fullName>
    </submittedName>
</protein>
<accession>A0A7L6WPB2</accession>
<dbReference type="Proteomes" id="UP000516705">
    <property type="component" value="Plasmid pIKMIN-B501"/>
</dbReference>
<feature type="compositionally biased region" description="Low complexity" evidence="1">
    <location>
        <begin position="37"/>
        <end position="51"/>
    </location>
</feature>
<reference evidence="2 3" key="1">
    <citation type="journal article" date="2020" name="Microbiol. Resour. Announc.">
        <title>Complete Genome Sequence of Streptococcus salivarius DB-B5, a Novel Probiotic Candidate Isolated from the Supragingival Plaque of a Healthy Female Subject.</title>
        <authorList>
            <person name="Fields F.R."/>
            <person name="Li X."/>
            <person name="Navarre W.W."/>
            <person name="Naito M."/>
        </authorList>
    </citation>
    <scope>NUCLEOTIDE SEQUENCE [LARGE SCALE GENOMIC DNA]</scope>
    <source>
        <strain evidence="2 3">DB-B5</strain>
        <plasmid evidence="2 3">pIKMIN-B501</plasmid>
    </source>
</reference>
<dbReference type="NCBIfam" id="TIGR03892">
    <property type="entry name" value="thiopep_precurs"/>
    <property type="match status" value="1"/>
</dbReference>
<dbReference type="AlphaFoldDB" id="A0A7L6WPB2"/>
<evidence type="ECO:0000313" key="3">
    <source>
        <dbReference type="Proteomes" id="UP000516705"/>
    </source>
</evidence>
<dbReference type="RefSeq" id="WP_181671330.1">
    <property type="nucleotide sequence ID" value="NZ_CP054154.1"/>
</dbReference>
<proteinExistence type="predicted"/>
<keyword evidence="2" id="KW-0614">Plasmid</keyword>